<dbReference type="KEGG" id="cvn:111136646"/>
<protein>
    <recommendedName>
        <fullName evidence="7">Small ribosomal subunit protein mS26</fullName>
    </recommendedName>
    <alternativeName>
        <fullName evidence="8">28S ribosomal protein S26, mitochondrial</fullName>
    </alternativeName>
</protein>
<keyword evidence="3" id="KW-0809">Transit peptide</keyword>
<comment type="similarity">
    <text evidence="2">Belongs to the mitochondrion-specific ribosomal protein mS26 family.</text>
</comment>
<sequence length="209" mass="25320">MDKLFQSSVKVCGLQSTRQVLPALEFVRWRKPRWVPRAKSREFVLFKRHEYDPEETEWLRRTENHYRTKMKAIWQLIKLVPEQSLPDKKMIMKKVHKEKLADASWKEMEDRVNEWNKRIAVIREPEQNKLEKARQLKIYRLLDQEQVISEQFSKETLKRLEREQEVGFITPENMDQKLAESLETTVDYEFAIDREGVRVIKFDAETKQK</sequence>
<keyword evidence="6" id="KW-0687">Ribonucleoprotein</keyword>
<keyword evidence="9" id="KW-1185">Reference proteome</keyword>
<evidence type="ECO:0000313" key="9">
    <source>
        <dbReference type="Proteomes" id="UP000694844"/>
    </source>
</evidence>
<evidence type="ECO:0000256" key="3">
    <source>
        <dbReference type="ARBA" id="ARBA00022946"/>
    </source>
</evidence>
<comment type="subcellular location">
    <subcellularLocation>
        <location evidence="1">Mitochondrion</location>
    </subcellularLocation>
</comment>
<evidence type="ECO:0000256" key="5">
    <source>
        <dbReference type="ARBA" id="ARBA00023128"/>
    </source>
</evidence>
<dbReference type="GO" id="GO:0005763">
    <property type="term" value="C:mitochondrial small ribosomal subunit"/>
    <property type="evidence" value="ECO:0007669"/>
    <property type="project" value="InterPro"/>
</dbReference>
<evidence type="ECO:0000256" key="8">
    <source>
        <dbReference type="ARBA" id="ARBA00035344"/>
    </source>
</evidence>
<keyword evidence="4 10" id="KW-0689">Ribosomal protein</keyword>
<dbReference type="RefSeq" id="XP_022343358.1">
    <property type="nucleotide sequence ID" value="XM_022487650.1"/>
</dbReference>
<evidence type="ECO:0000313" key="10">
    <source>
        <dbReference type="RefSeq" id="XP_022343358.1"/>
    </source>
</evidence>
<dbReference type="OrthoDB" id="5988811at2759"/>
<evidence type="ECO:0000256" key="1">
    <source>
        <dbReference type="ARBA" id="ARBA00004173"/>
    </source>
</evidence>
<evidence type="ECO:0000256" key="6">
    <source>
        <dbReference type="ARBA" id="ARBA00023274"/>
    </source>
</evidence>
<dbReference type="PANTHER" id="PTHR21035:SF2">
    <property type="entry name" value="SMALL RIBOSOMAL SUBUNIT PROTEIN MS26"/>
    <property type="match status" value="1"/>
</dbReference>
<keyword evidence="5" id="KW-0496">Mitochondrion</keyword>
<dbReference type="GeneID" id="111136646"/>
<evidence type="ECO:0000256" key="7">
    <source>
        <dbReference type="ARBA" id="ARBA00035138"/>
    </source>
</evidence>
<dbReference type="InterPro" id="IPR026140">
    <property type="entry name" value="Ribosomal_mS26"/>
</dbReference>
<name>A0A8B8EUJ0_CRAVI</name>
<reference evidence="10" key="1">
    <citation type="submission" date="2025-08" db="UniProtKB">
        <authorList>
            <consortium name="RefSeq"/>
        </authorList>
    </citation>
    <scope>IDENTIFICATION</scope>
    <source>
        <tissue evidence="10">Whole sample</tissue>
    </source>
</reference>
<evidence type="ECO:0000256" key="4">
    <source>
        <dbReference type="ARBA" id="ARBA00022980"/>
    </source>
</evidence>
<organism evidence="9 10">
    <name type="scientific">Crassostrea virginica</name>
    <name type="common">Eastern oyster</name>
    <dbReference type="NCBI Taxonomy" id="6565"/>
    <lineage>
        <taxon>Eukaryota</taxon>
        <taxon>Metazoa</taxon>
        <taxon>Spiralia</taxon>
        <taxon>Lophotrochozoa</taxon>
        <taxon>Mollusca</taxon>
        <taxon>Bivalvia</taxon>
        <taxon>Autobranchia</taxon>
        <taxon>Pteriomorphia</taxon>
        <taxon>Ostreida</taxon>
        <taxon>Ostreoidea</taxon>
        <taxon>Ostreidae</taxon>
        <taxon>Crassostrea</taxon>
    </lineage>
</organism>
<proteinExistence type="inferred from homology"/>
<dbReference type="Proteomes" id="UP000694844">
    <property type="component" value="Chromosome 5"/>
</dbReference>
<dbReference type="AlphaFoldDB" id="A0A8B8EUJ0"/>
<accession>A0A8B8EUJ0</accession>
<dbReference type="PANTHER" id="PTHR21035">
    <property type="entry name" value="28S RIBOSOMAL PROTEIN S26, MITOCHONDRIAL"/>
    <property type="match status" value="1"/>
</dbReference>
<dbReference type="Pfam" id="PF14943">
    <property type="entry name" value="MRP-S26"/>
    <property type="match status" value="1"/>
</dbReference>
<evidence type="ECO:0000256" key="2">
    <source>
        <dbReference type="ARBA" id="ARBA00009672"/>
    </source>
</evidence>
<gene>
    <name evidence="10" type="primary">LOC111136646</name>
</gene>